<dbReference type="PIRSF" id="PIRSF000962">
    <property type="entry name" value="Cyc_nuc_PDEase"/>
    <property type="match status" value="1"/>
</dbReference>
<evidence type="ECO:0000256" key="1">
    <source>
        <dbReference type="ARBA" id="ARBA00022801"/>
    </source>
</evidence>
<feature type="signal peptide" evidence="5">
    <location>
        <begin position="1"/>
        <end position="22"/>
    </location>
</feature>
<organism evidence="6 7">
    <name type="scientific">Photobacterium profundum 3TCK</name>
    <dbReference type="NCBI Taxonomy" id="314280"/>
    <lineage>
        <taxon>Bacteria</taxon>
        <taxon>Pseudomonadati</taxon>
        <taxon>Pseudomonadota</taxon>
        <taxon>Gammaproteobacteria</taxon>
        <taxon>Vibrionales</taxon>
        <taxon>Vibrionaceae</taxon>
        <taxon>Photobacterium</taxon>
    </lineage>
</organism>
<evidence type="ECO:0000256" key="4">
    <source>
        <dbReference type="PIRNR" id="PIRNR000962"/>
    </source>
</evidence>
<evidence type="ECO:0000256" key="3">
    <source>
        <dbReference type="ARBA" id="ARBA00025762"/>
    </source>
</evidence>
<dbReference type="PANTHER" id="PTHR28283:SF1">
    <property type="entry name" value="3',5'-CYCLIC-NUCLEOTIDE PHOSPHODIESTERASE 1"/>
    <property type="match status" value="1"/>
</dbReference>
<comment type="caution">
    <text evidence="6">The sequence shown here is derived from an EMBL/GenBank/DDBJ whole genome shotgun (WGS) entry which is preliminary data.</text>
</comment>
<reference evidence="6 7" key="1">
    <citation type="submission" date="2006-03" db="EMBL/GenBank/DDBJ databases">
        <authorList>
            <person name="Bartlett D.H."/>
            <person name="Valle G."/>
            <person name="Lauro F.M."/>
            <person name="Vezzi A."/>
            <person name="Simonato F."/>
            <person name="Eloe E."/>
            <person name="Vitulo N."/>
            <person name="Stratton T.K."/>
            <person name="D'angelo M."/>
            <person name="Ferriera S."/>
            <person name="Johnson J."/>
            <person name="Kravitz S."/>
            <person name="Beeson K."/>
            <person name="Sutton G."/>
            <person name="Rogers Y."/>
            <person name="Friedman R."/>
            <person name="Frazier M."/>
            <person name="Venter J.C."/>
        </authorList>
    </citation>
    <scope>NUCLEOTIDE SEQUENCE [LARGE SCALE GENOMIC DNA]</scope>
    <source>
        <strain evidence="6 7">3TCK</strain>
    </source>
</reference>
<dbReference type="GO" id="GO:1902660">
    <property type="term" value="P:negative regulation of glucose mediated signaling pathway"/>
    <property type="evidence" value="ECO:0007669"/>
    <property type="project" value="TreeGrafter"/>
</dbReference>
<protein>
    <submittedName>
        <fullName evidence="6">3',5'-cyclic-nucleotide phosphodiesterase</fullName>
    </submittedName>
</protein>
<dbReference type="EMBL" id="AAPH01000002">
    <property type="protein sequence ID" value="EAS44955.1"/>
    <property type="molecule type" value="Genomic_DNA"/>
</dbReference>
<accession>Q1Z903</accession>
<feature type="chain" id="PRO_5004198297" evidence="5">
    <location>
        <begin position="23"/>
        <end position="331"/>
    </location>
</feature>
<dbReference type="GO" id="GO:0006198">
    <property type="term" value="P:cAMP catabolic process"/>
    <property type="evidence" value="ECO:0007669"/>
    <property type="project" value="UniProtKB-UniRule"/>
</dbReference>
<dbReference type="Gene3D" id="3.60.15.10">
    <property type="entry name" value="Ribonuclease Z/Hydroxyacylglutathione hydrolase-like"/>
    <property type="match status" value="1"/>
</dbReference>
<keyword evidence="2 4" id="KW-0114">cAMP</keyword>
<evidence type="ECO:0000256" key="2">
    <source>
        <dbReference type="ARBA" id="ARBA00023149"/>
    </source>
</evidence>
<evidence type="ECO:0000313" key="7">
    <source>
        <dbReference type="Proteomes" id="UP000003789"/>
    </source>
</evidence>
<dbReference type="GO" id="GO:0047555">
    <property type="term" value="F:3',5'-cyclic-GMP phosphodiesterase activity"/>
    <property type="evidence" value="ECO:0007669"/>
    <property type="project" value="TreeGrafter"/>
</dbReference>
<proteinExistence type="inferred from homology"/>
<dbReference type="Proteomes" id="UP000003789">
    <property type="component" value="Unassembled WGS sequence"/>
</dbReference>
<dbReference type="HOGENOM" id="CLU_016658_2_0_6"/>
<dbReference type="PANTHER" id="PTHR28283">
    <property type="entry name" value="3',5'-CYCLIC-NUCLEOTIDE PHOSPHODIESTERASE 1"/>
    <property type="match status" value="1"/>
</dbReference>
<dbReference type="PROSITE" id="PS00607">
    <property type="entry name" value="PDEASE_II"/>
    <property type="match status" value="1"/>
</dbReference>
<gene>
    <name evidence="6" type="ORF">P3TCK_20765</name>
</gene>
<dbReference type="SUPFAM" id="SSF56281">
    <property type="entry name" value="Metallo-hydrolase/oxidoreductase"/>
    <property type="match status" value="1"/>
</dbReference>
<dbReference type="CDD" id="cd07735">
    <property type="entry name" value="class_II_PDE_MBL-fold"/>
    <property type="match status" value="1"/>
</dbReference>
<evidence type="ECO:0000256" key="5">
    <source>
        <dbReference type="SAM" id="SignalP"/>
    </source>
</evidence>
<sequence>MFQRWVFVLFISVFVFSHNATAGNNFEIVTLGDRGGIQDGNLTAFLLKASKDKNYVTLDAGTLVNGLIVAEQKGTFEHVKVPDSSPYNKVGYLLKERVKGYFISHAHLDHVAGMIIASPDDSGKSIYGLASVNQALSSSYFNWVSWPNFGDRGDGFQLKKYKYNDMPPKKWLDVKGTSLRVKAFPLSHSGIESTAFLFSNEDAAMVYLGDTGPDKVEKSDSLNQVWTSLVPYIQAGNLKGIMIEVSFTNAVKDTMLFGHLTPDWLITELKQLERKAGGKGSLEDLKIVISHVKYSLKKGEDPKVVIKRQLKEKNDLGVEFIFPVQGEGLIL</sequence>
<dbReference type="RefSeq" id="WP_006232074.1">
    <property type="nucleotide sequence ID" value="NZ_CH724135.1"/>
</dbReference>
<dbReference type="AlphaFoldDB" id="Q1Z903"/>
<keyword evidence="1 4" id="KW-0378">Hydrolase</keyword>
<comment type="similarity">
    <text evidence="3 4">Belongs to the cyclic nucleotide phosphodiesterase class-II family.</text>
</comment>
<dbReference type="OrthoDB" id="9803916at2"/>
<evidence type="ECO:0000313" key="6">
    <source>
        <dbReference type="EMBL" id="EAS44955.1"/>
    </source>
</evidence>
<keyword evidence="5" id="KW-0732">Signal</keyword>
<dbReference type="InterPro" id="IPR036866">
    <property type="entry name" value="RibonucZ/Hydroxyglut_hydro"/>
</dbReference>
<dbReference type="InterPro" id="IPR024225">
    <property type="entry name" value="cAMP-PdiesteraseII_CS"/>
</dbReference>
<name>Q1Z903_9GAMM</name>
<dbReference type="Pfam" id="PF02112">
    <property type="entry name" value="PDEase_II"/>
    <property type="match status" value="1"/>
</dbReference>
<dbReference type="GO" id="GO:0004115">
    <property type="term" value="F:3',5'-cyclic-AMP phosphodiesterase activity"/>
    <property type="evidence" value="ECO:0007669"/>
    <property type="project" value="UniProtKB-UniRule"/>
</dbReference>
<dbReference type="InterPro" id="IPR000396">
    <property type="entry name" value="Pdiesterase2"/>
</dbReference>
<dbReference type="PRINTS" id="PR00388">
    <property type="entry name" value="PDIESTERASE2"/>
</dbReference>